<dbReference type="InterPro" id="IPR050789">
    <property type="entry name" value="Diverse_Enzym_Activities"/>
</dbReference>
<organism evidence="2 3">
    <name type="scientific">Lacibacter cauensis</name>
    <dbReference type="NCBI Taxonomy" id="510947"/>
    <lineage>
        <taxon>Bacteria</taxon>
        <taxon>Pseudomonadati</taxon>
        <taxon>Bacteroidota</taxon>
        <taxon>Chitinophagia</taxon>
        <taxon>Chitinophagales</taxon>
        <taxon>Chitinophagaceae</taxon>
        <taxon>Lacibacter</taxon>
    </lineage>
</organism>
<dbReference type="AlphaFoldDB" id="A0A562SB01"/>
<proteinExistence type="predicted"/>
<keyword evidence="2" id="KW-0121">Carboxypeptidase</keyword>
<evidence type="ECO:0000313" key="2">
    <source>
        <dbReference type="EMBL" id="TWI78388.1"/>
    </source>
</evidence>
<dbReference type="InterPro" id="IPR012338">
    <property type="entry name" value="Beta-lactam/transpept-like"/>
</dbReference>
<dbReference type="OrthoDB" id="846150at2"/>
<dbReference type="EMBL" id="VLLE01000007">
    <property type="protein sequence ID" value="TWI78388.1"/>
    <property type="molecule type" value="Genomic_DNA"/>
</dbReference>
<keyword evidence="2" id="KW-0378">Hydrolase</keyword>
<protein>
    <submittedName>
        <fullName evidence="2">D-alanyl-D-alanine carboxypeptidase</fullName>
    </submittedName>
</protein>
<dbReference type="InterPro" id="IPR001466">
    <property type="entry name" value="Beta-lactam-related"/>
</dbReference>
<evidence type="ECO:0000313" key="3">
    <source>
        <dbReference type="Proteomes" id="UP000316167"/>
    </source>
</evidence>
<name>A0A562SB01_9BACT</name>
<keyword evidence="2" id="KW-0645">Protease</keyword>
<dbReference type="RefSeq" id="WP_144888536.1">
    <property type="nucleotide sequence ID" value="NZ_VLLE01000007.1"/>
</dbReference>
<comment type="caution">
    <text evidence="2">The sequence shown here is derived from an EMBL/GenBank/DDBJ whole genome shotgun (WGS) entry which is preliminary data.</text>
</comment>
<dbReference type="GO" id="GO:0004180">
    <property type="term" value="F:carboxypeptidase activity"/>
    <property type="evidence" value="ECO:0007669"/>
    <property type="project" value="UniProtKB-KW"/>
</dbReference>
<dbReference type="Proteomes" id="UP000316167">
    <property type="component" value="Unassembled WGS sequence"/>
</dbReference>
<sequence>MKQFRFILPVLFLVIAQSCRKDIYSTSTAVINGPALPVNFDHPMKDSLVFLVKKHIDKGVTGAQVMVKNADGLFVVNGGYAKVESKVPFTDHITAWIYSISKTYLVVTALRLKEKGLLNLDAKISQYLSADVISPIANADKITVRQLMNHSSGMLNHTVEPSFQLYQLNNPLTVLSLEKKISFIYNKPALFEPGTDFFYSNSGYTLLQWVVEKAAGKPYAQVLQEEILQPLQLTKTYYGVNDAQIAALGFPNYYFERYNNGQIENVTQWHNTIAKGLQGYGGIAANGLDVIRFMEALIKGQIVSSASLQEMRTWVQGKNSTEPDYGLGFEYYGRYNKTEPTVTYGHEGDGLGGTTQVIYVPANDTYLFITINAGRQLFGEYLFKTSDMKIDLCRYVATYR</sequence>
<feature type="domain" description="Beta-lactamase-related" evidence="1">
    <location>
        <begin position="57"/>
        <end position="373"/>
    </location>
</feature>
<reference evidence="2 3" key="1">
    <citation type="journal article" date="2015" name="Stand. Genomic Sci.">
        <title>Genomic Encyclopedia of Bacterial and Archaeal Type Strains, Phase III: the genomes of soil and plant-associated and newly described type strains.</title>
        <authorList>
            <person name="Whitman W.B."/>
            <person name="Woyke T."/>
            <person name="Klenk H.P."/>
            <person name="Zhou Y."/>
            <person name="Lilburn T.G."/>
            <person name="Beck B.J."/>
            <person name="De Vos P."/>
            <person name="Vandamme P."/>
            <person name="Eisen J.A."/>
            <person name="Garrity G."/>
            <person name="Hugenholtz P."/>
            <person name="Kyrpides N.C."/>
        </authorList>
    </citation>
    <scope>NUCLEOTIDE SEQUENCE [LARGE SCALE GENOMIC DNA]</scope>
    <source>
        <strain evidence="2 3">CGMCC 1.7271</strain>
    </source>
</reference>
<dbReference type="PANTHER" id="PTHR43283">
    <property type="entry name" value="BETA-LACTAMASE-RELATED"/>
    <property type="match status" value="1"/>
</dbReference>
<accession>A0A562SB01</accession>
<dbReference type="SUPFAM" id="SSF56601">
    <property type="entry name" value="beta-lactamase/transpeptidase-like"/>
    <property type="match status" value="1"/>
</dbReference>
<dbReference type="Gene3D" id="3.40.710.10">
    <property type="entry name" value="DD-peptidase/beta-lactamase superfamily"/>
    <property type="match status" value="1"/>
</dbReference>
<dbReference type="Pfam" id="PF00144">
    <property type="entry name" value="Beta-lactamase"/>
    <property type="match status" value="1"/>
</dbReference>
<gene>
    <name evidence="2" type="ORF">IQ13_4073</name>
</gene>
<dbReference type="PROSITE" id="PS51257">
    <property type="entry name" value="PROKAR_LIPOPROTEIN"/>
    <property type="match status" value="1"/>
</dbReference>
<keyword evidence="3" id="KW-1185">Reference proteome</keyword>
<evidence type="ECO:0000259" key="1">
    <source>
        <dbReference type="Pfam" id="PF00144"/>
    </source>
</evidence>